<comment type="caution">
    <text evidence="6">The sequence shown here is derived from an EMBL/GenBank/DDBJ whole genome shotgun (WGS) entry which is preliminary data.</text>
</comment>
<evidence type="ECO:0000313" key="6">
    <source>
        <dbReference type="EMBL" id="MCH9277238.1"/>
    </source>
</evidence>
<dbReference type="InterPro" id="IPR050808">
    <property type="entry name" value="Phage_Integrase"/>
</dbReference>
<sequence>MTNVTKYQTAGGVRYRVRYRKPDGTQTDKRGFKRKVDAENWAAKNITVAKAEGTYIDPRRGKATVGELAEAWLAKKRLATKPSYYDDLEGAWNKWVQPTWGSVPVAAVTREAAQQWVASISAGVRSDETGEWVEAPKSASVVLRAHGVLAGILDDAVADRRIPANPVRGIELPRKTKSKHTYLTGRQLAALADACDTPLRRTLVLTLGLTGLRWGECVGLTIADIDFTARRIDVNKSATQINRHIVVGTPKTYEIRRVMYPIELEPLLRAICRGRGGDELVFADPTTKDGYVHQPHSPKSDDRSWYAKASIQAKVPRLTCHDLRHTAASLMVKAGANVKAVQHQLGHASAAMTLDVYADLFDDDLDELASRMSALLVSQNVGKMWADDLTEAS</sequence>
<dbReference type="Pfam" id="PF00589">
    <property type="entry name" value="Phage_integrase"/>
    <property type="match status" value="1"/>
</dbReference>
<dbReference type="Gene3D" id="1.10.150.130">
    <property type="match status" value="1"/>
</dbReference>
<keyword evidence="3" id="KW-0238">DNA-binding</keyword>
<dbReference type="InterPro" id="IPR013762">
    <property type="entry name" value="Integrase-like_cat_sf"/>
</dbReference>
<evidence type="ECO:0000256" key="4">
    <source>
        <dbReference type="ARBA" id="ARBA00023172"/>
    </source>
</evidence>
<dbReference type="PROSITE" id="PS51898">
    <property type="entry name" value="TYR_RECOMBINASE"/>
    <property type="match status" value="1"/>
</dbReference>
<dbReference type="PANTHER" id="PTHR30629:SF2">
    <property type="entry name" value="PROPHAGE INTEGRASE INTS-RELATED"/>
    <property type="match status" value="1"/>
</dbReference>
<dbReference type="CDD" id="cd01189">
    <property type="entry name" value="INT_ICEBs1_C_like"/>
    <property type="match status" value="1"/>
</dbReference>
<feature type="domain" description="Tyr recombinase" evidence="5">
    <location>
        <begin position="178"/>
        <end position="370"/>
    </location>
</feature>
<evidence type="ECO:0000256" key="3">
    <source>
        <dbReference type="ARBA" id="ARBA00023125"/>
    </source>
</evidence>
<keyword evidence="4" id="KW-0233">DNA recombination</keyword>
<keyword evidence="2" id="KW-0229">DNA integration</keyword>
<dbReference type="InterPro" id="IPR010998">
    <property type="entry name" value="Integrase_recombinase_N"/>
</dbReference>
<accession>A0ABS9VYQ5</accession>
<dbReference type="SUPFAM" id="SSF56349">
    <property type="entry name" value="DNA breaking-rejoining enzymes"/>
    <property type="match status" value="1"/>
</dbReference>
<dbReference type="InterPro" id="IPR002104">
    <property type="entry name" value="Integrase_catalytic"/>
</dbReference>
<evidence type="ECO:0000256" key="2">
    <source>
        <dbReference type="ARBA" id="ARBA00022908"/>
    </source>
</evidence>
<name>A0ABS9VYQ5_9BIFI</name>
<reference evidence="6 7" key="2">
    <citation type="journal article" date="2021" name="Syst. Appl. Microbiol.">
        <title>Phylogenetic classification of ten novel species belonging to the genus Bifidobacterium comprising B. phasiani sp. nov., B. pongonis sp. nov., B. saguinibicoloris sp. nov., B. colobi sp. nov., B. simiiventris sp. nov., B. santillanense sp. nov., B. miconis sp. nov., B. amazonense sp. nov., B. pluvialisilvae sp. nov., and B. miconisargentati sp. nov.</title>
        <authorList>
            <person name="Lugli G.A."/>
            <person name="Calvete-Torre I."/>
            <person name="Alessandri G."/>
            <person name="Milani C."/>
            <person name="Turroni F."/>
            <person name="Laiolo P."/>
            <person name="Ossiprandi M.C."/>
            <person name="Margolles A."/>
            <person name="Ruiz L."/>
            <person name="Ventura M."/>
        </authorList>
    </citation>
    <scope>NUCLEOTIDE SEQUENCE [LARGE SCALE GENOMIC DNA]</scope>
    <source>
        <strain evidence="6 7">MA1</strain>
    </source>
</reference>
<proteinExistence type="inferred from homology"/>
<gene>
    <name evidence="6" type="ORF">JS533_013360</name>
</gene>
<evidence type="ECO:0000313" key="7">
    <source>
        <dbReference type="Proteomes" id="UP000710815"/>
    </source>
</evidence>
<dbReference type="InterPro" id="IPR011010">
    <property type="entry name" value="DNA_brk_join_enz"/>
</dbReference>
<dbReference type="EMBL" id="JAFEJT020000106">
    <property type="protein sequence ID" value="MCH9277238.1"/>
    <property type="molecule type" value="Genomic_DNA"/>
</dbReference>
<reference evidence="6 7" key="1">
    <citation type="journal article" date="2021" name="Environ. Microbiol.">
        <title>Genetic insights into the dark matter of the mammalian gut microbiota through targeted genome reconstruction.</title>
        <authorList>
            <person name="Lugli G.A."/>
            <person name="Alessandri G."/>
            <person name="Milani C."/>
            <person name="Viappiani A."/>
            <person name="Fontana F."/>
            <person name="Tarracchini C."/>
            <person name="Mancabelli L."/>
            <person name="Argentini C."/>
            <person name="Ruiz L."/>
            <person name="Margolles A."/>
            <person name="van Sinderen D."/>
            <person name="Turroni F."/>
            <person name="Ventura M."/>
        </authorList>
    </citation>
    <scope>NUCLEOTIDE SEQUENCE [LARGE SCALE GENOMIC DNA]</scope>
    <source>
        <strain evidence="6 7">MA1</strain>
    </source>
</reference>
<dbReference type="Gene3D" id="1.10.443.10">
    <property type="entry name" value="Intergrase catalytic core"/>
    <property type="match status" value="1"/>
</dbReference>
<keyword evidence="7" id="KW-1185">Reference proteome</keyword>
<evidence type="ECO:0000259" key="5">
    <source>
        <dbReference type="PROSITE" id="PS51898"/>
    </source>
</evidence>
<dbReference type="PANTHER" id="PTHR30629">
    <property type="entry name" value="PROPHAGE INTEGRASE"/>
    <property type="match status" value="1"/>
</dbReference>
<organism evidence="6 7">
    <name type="scientific">Bifidobacterium amazonense</name>
    <dbReference type="NCBI Taxonomy" id="2809027"/>
    <lineage>
        <taxon>Bacteria</taxon>
        <taxon>Bacillati</taxon>
        <taxon>Actinomycetota</taxon>
        <taxon>Actinomycetes</taxon>
        <taxon>Bifidobacteriales</taxon>
        <taxon>Bifidobacteriaceae</taxon>
        <taxon>Bifidobacterium</taxon>
    </lineage>
</organism>
<dbReference type="RefSeq" id="WP_241515290.1">
    <property type="nucleotide sequence ID" value="NZ_JAFEJT020000106.1"/>
</dbReference>
<dbReference type="Proteomes" id="UP000710815">
    <property type="component" value="Unassembled WGS sequence"/>
</dbReference>
<evidence type="ECO:0000256" key="1">
    <source>
        <dbReference type="ARBA" id="ARBA00008857"/>
    </source>
</evidence>
<comment type="similarity">
    <text evidence="1">Belongs to the 'phage' integrase family.</text>
</comment>
<protein>
    <submittedName>
        <fullName evidence="6">Site-specific integrase</fullName>
    </submittedName>
</protein>